<gene>
    <name evidence="2" type="ORF">EYR41_006083</name>
</gene>
<accession>A0A8H2E437</accession>
<evidence type="ECO:0000256" key="1">
    <source>
        <dbReference type="SAM" id="MobiDB-lite"/>
    </source>
</evidence>
<feature type="region of interest" description="Disordered" evidence="1">
    <location>
        <begin position="660"/>
        <end position="793"/>
    </location>
</feature>
<feature type="compositionally biased region" description="Acidic residues" evidence="1">
    <location>
        <begin position="690"/>
        <end position="718"/>
    </location>
</feature>
<feature type="region of interest" description="Disordered" evidence="1">
    <location>
        <begin position="343"/>
        <end position="365"/>
    </location>
</feature>
<feature type="compositionally biased region" description="Polar residues" evidence="1">
    <location>
        <begin position="356"/>
        <end position="365"/>
    </location>
</feature>
<comment type="caution">
    <text evidence="2">The sequence shown here is derived from an EMBL/GenBank/DDBJ whole genome shotgun (WGS) entry which is preliminary data.</text>
</comment>
<evidence type="ECO:0000313" key="2">
    <source>
        <dbReference type="EMBL" id="TGJ70092.1"/>
    </source>
</evidence>
<protein>
    <submittedName>
        <fullName evidence="2">Uncharacterized protein</fullName>
    </submittedName>
</protein>
<sequence length="793" mass="89092">MPSNRFKIITAYVNGKVVKTEEVDFDEASRRVKTGALLFPPRRTSIIPHPSDEAQRAFFEARKSFLAQKDYSSFLNSWIALLNPELSRGDVDIRFFIDDLSTLLANVYQERGSPIVKYLEKSLKGHHLQAYEPPQNLRATTLETELAALRRSLWSSVAKGVKPTPHQRHLFGAYLRWAPYMLVHTVKEDISLLGFLGESSAATHKWPDAINEYGYIKADFDGDAGRWLKKEIEQEVKKTGNEAKVAELNAKEPDSGLVNPYELYVRYQEWKAQKQMAEHCIKLFDAIGDKKEKKNWKLQKGIAEKRLEDPDLWQLCRPSEVLAITDLIDPNSIRSGKARVLKTSNGNTAGPGLQLQPRTPRSARGQNLNQQIQRGYYGTNGTRQVADEASLTNYVSTTSTNFTKKEMPNGDVHYTLDEHFSYADGLNPVAYIPIGEGKKTEKKDIIACIGGKGSQVHRLMSEEKLPVSRKDLEKMINVTTTKRASISKEDQSKTWPQAILGVAFRDGVILRYLEWSTRVCGPQVLNPQLVKQKILSRMTTTYVKISWGADNETWEPASDLHGWKRLGDQRMSAERWREIIYKVAIDMERTADDANGTKYSVDDLSALMAQVKLIDNGRYVPLSKAYQHLQIAASPKSPSFSPSTAASKVYQSPVTRKLPRLFNSPLKSARSLKSGPTRISEPENSGPENSEPEDSEPENSEPENSEPENPEPEVEEPGDAVGDSNENENRSDDGIRRLVGGDSLAIGYRDTVREESSEDDENSGGENSHHRIAYVESEDEAGENNSAVVRHNR</sequence>
<dbReference type="Proteomes" id="UP000297595">
    <property type="component" value="Unassembled WGS sequence"/>
</dbReference>
<reference evidence="2 3" key="1">
    <citation type="submission" date="2019-03" db="EMBL/GenBank/DDBJ databases">
        <title>Nematode-trapping fungi genome.</title>
        <authorList>
            <person name="Vidal-Diez De Ulzurrun G."/>
        </authorList>
    </citation>
    <scope>NUCLEOTIDE SEQUENCE [LARGE SCALE GENOMIC DNA]</scope>
    <source>
        <strain evidence="2 3">TWF154</strain>
    </source>
</reference>
<proteinExistence type="predicted"/>
<organism evidence="2 3">
    <name type="scientific">Orbilia oligospora</name>
    <name type="common">Nematode-trapping fungus</name>
    <name type="synonym">Arthrobotrys oligospora</name>
    <dbReference type="NCBI Taxonomy" id="2813651"/>
    <lineage>
        <taxon>Eukaryota</taxon>
        <taxon>Fungi</taxon>
        <taxon>Dikarya</taxon>
        <taxon>Ascomycota</taxon>
        <taxon>Pezizomycotina</taxon>
        <taxon>Orbiliomycetes</taxon>
        <taxon>Orbiliales</taxon>
        <taxon>Orbiliaceae</taxon>
        <taxon>Orbilia</taxon>
    </lineage>
</organism>
<name>A0A8H2E437_ORBOL</name>
<dbReference type="EMBL" id="SOZJ01000003">
    <property type="protein sequence ID" value="TGJ70092.1"/>
    <property type="molecule type" value="Genomic_DNA"/>
</dbReference>
<feature type="compositionally biased region" description="Basic and acidic residues" evidence="1">
    <location>
        <begin position="727"/>
        <end position="736"/>
    </location>
</feature>
<dbReference type="AlphaFoldDB" id="A0A8H2E437"/>
<evidence type="ECO:0000313" key="3">
    <source>
        <dbReference type="Proteomes" id="UP000297595"/>
    </source>
</evidence>